<dbReference type="InterPro" id="IPR011047">
    <property type="entry name" value="Quinoprotein_ADH-like_sf"/>
</dbReference>
<accession>A0A2V4A4H2</accession>
<dbReference type="PANTHER" id="PTHR34512:SF30">
    <property type="entry name" value="OUTER MEMBRANE PROTEIN ASSEMBLY FACTOR BAMB"/>
    <property type="match status" value="1"/>
</dbReference>
<name>A0A2V4A4H2_9BACT</name>
<reference evidence="3 4" key="1">
    <citation type="submission" date="2018-05" db="EMBL/GenBank/DDBJ databases">
        <title>Marinifilum breve JC075T sp. nov., a marine bacterium isolated from Yongle Blue Hole in the South China Sea.</title>
        <authorList>
            <person name="Fu T."/>
        </authorList>
    </citation>
    <scope>NUCLEOTIDE SEQUENCE [LARGE SCALE GENOMIC DNA]</scope>
    <source>
        <strain evidence="3 4">JC075</strain>
    </source>
</reference>
<dbReference type="PANTHER" id="PTHR34512">
    <property type="entry name" value="CELL SURFACE PROTEIN"/>
    <property type="match status" value="1"/>
</dbReference>
<proteinExistence type="predicted"/>
<evidence type="ECO:0000259" key="2">
    <source>
        <dbReference type="Pfam" id="PF13360"/>
    </source>
</evidence>
<dbReference type="Proteomes" id="UP000248079">
    <property type="component" value="Unassembled WGS sequence"/>
</dbReference>
<dbReference type="RefSeq" id="WP_110359894.1">
    <property type="nucleotide sequence ID" value="NZ_QFLI01000002.1"/>
</dbReference>
<dbReference type="EMBL" id="QFLI01000002">
    <property type="protein sequence ID" value="PXY02260.1"/>
    <property type="molecule type" value="Genomic_DNA"/>
</dbReference>
<dbReference type="Gene3D" id="2.130.10.10">
    <property type="entry name" value="YVTN repeat-like/Quinoprotein amine dehydrogenase"/>
    <property type="match status" value="1"/>
</dbReference>
<dbReference type="Pfam" id="PF13360">
    <property type="entry name" value="PQQ_2"/>
    <property type="match status" value="1"/>
</dbReference>
<dbReference type="InterPro" id="IPR015943">
    <property type="entry name" value="WD40/YVTN_repeat-like_dom_sf"/>
</dbReference>
<evidence type="ECO:0000256" key="1">
    <source>
        <dbReference type="SAM" id="SignalP"/>
    </source>
</evidence>
<dbReference type="InterPro" id="IPR018391">
    <property type="entry name" value="PQQ_b-propeller_rpt"/>
</dbReference>
<comment type="caution">
    <text evidence="3">The sequence shown here is derived from an EMBL/GenBank/DDBJ whole genome shotgun (WGS) entry which is preliminary data.</text>
</comment>
<sequence length="403" mass="44872">MLRIFLSLVILISSFTGFAQNNAQWRGENRDGKYPDSNLLKSWPAEGPNMLWHFDQLGDGHASAAVTEKYVYTGGTEGDEGFVIAFDHSGNQVWKQVYGKEWMDSYDGVRTTPTINDGLLYIYTGFGELIAMNADNGSIVWKKNVINEFEGSNIRWGVTENLLIDGEKLFCTPGGSQASVIALNKKNGELIWKSVAKGEKSAYCSPALIQLNNRSLLVTHTQNSIVGIDTKDGKMLWSVDHPNRYSIHPNTPVYQDGMLYCFSGYGKGGVMLQLSDDGASVKELWRNEQLDNQMGGVILLDGKIYGSGHANREWFCLDWNTGETLYSSKMLSRGNVIYADGMLYCYGDSGEVALVDVSNGSFNKVSSFRVPYGEKQHWAHLVIHNKKLYVRHGSSLMVYSIAK</sequence>
<organism evidence="3 4">
    <name type="scientific">Marinifilum breve</name>
    <dbReference type="NCBI Taxonomy" id="2184082"/>
    <lineage>
        <taxon>Bacteria</taxon>
        <taxon>Pseudomonadati</taxon>
        <taxon>Bacteroidota</taxon>
        <taxon>Bacteroidia</taxon>
        <taxon>Marinilabiliales</taxon>
        <taxon>Marinifilaceae</taxon>
    </lineage>
</organism>
<dbReference type="SMART" id="SM00564">
    <property type="entry name" value="PQQ"/>
    <property type="match status" value="4"/>
</dbReference>
<dbReference type="SUPFAM" id="SSF50998">
    <property type="entry name" value="Quinoprotein alcohol dehydrogenase-like"/>
    <property type="match status" value="1"/>
</dbReference>
<dbReference type="AlphaFoldDB" id="A0A2V4A4H2"/>
<protein>
    <recommendedName>
        <fullName evidence="2">Pyrrolo-quinoline quinone repeat domain-containing protein</fullName>
    </recommendedName>
</protein>
<feature type="signal peptide" evidence="1">
    <location>
        <begin position="1"/>
        <end position="19"/>
    </location>
</feature>
<dbReference type="OrthoDB" id="1091598at2"/>
<gene>
    <name evidence="3" type="ORF">DF185_06325</name>
</gene>
<feature type="chain" id="PRO_5015928024" description="Pyrrolo-quinoline quinone repeat domain-containing protein" evidence="1">
    <location>
        <begin position="20"/>
        <end position="403"/>
    </location>
</feature>
<keyword evidence="4" id="KW-1185">Reference proteome</keyword>
<feature type="domain" description="Pyrrolo-quinoline quinone repeat" evidence="2">
    <location>
        <begin position="80"/>
        <end position="325"/>
    </location>
</feature>
<evidence type="ECO:0000313" key="4">
    <source>
        <dbReference type="Proteomes" id="UP000248079"/>
    </source>
</evidence>
<dbReference type="InterPro" id="IPR002372">
    <property type="entry name" value="PQQ_rpt_dom"/>
</dbReference>
<keyword evidence="1" id="KW-0732">Signal</keyword>
<evidence type="ECO:0000313" key="3">
    <source>
        <dbReference type="EMBL" id="PXY02260.1"/>
    </source>
</evidence>